<evidence type="ECO:0000313" key="1">
    <source>
        <dbReference type="Proteomes" id="UP000887565"/>
    </source>
</evidence>
<dbReference type="Proteomes" id="UP000887565">
    <property type="component" value="Unplaced"/>
</dbReference>
<dbReference type="AlphaFoldDB" id="A0A915KD98"/>
<sequence length="79" mass="8877">MALQFAGKSREKSATRRLFGWQGGTPRRQNVPAKLANVPRELKFVIELVEFSNNFIKIWPRSATKSKTLSNCSPSVVSL</sequence>
<protein>
    <submittedName>
        <fullName evidence="2">Uncharacterized protein</fullName>
    </submittedName>
</protein>
<name>A0A915KD98_ROMCU</name>
<proteinExistence type="predicted"/>
<accession>A0A915KD98</accession>
<dbReference type="WBParaSite" id="nRc.2.0.1.t36041-RA">
    <property type="protein sequence ID" value="nRc.2.0.1.t36041-RA"/>
    <property type="gene ID" value="nRc.2.0.1.g36041"/>
</dbReference>
<reference evidence="2" key="1">
    <citation type="submission" date="2022-11" db="UniProtKB">
        <authorList>
            <consortium name="WormBaseParasite"/>
        </authorList>
    </citation>
    <scope>IDENTIFICATION</scope>
</reference>
<keyword evidence="1" id="KW-1185">Reference proteome</keyword>
<evidence type="ECO:0000313" key="2">
    <source>
        <dbReference type="WBParaSite" id="nRc.2.0.1.t36041-RA"/>
    </source>
</evidence>
<organism evidence="1 2">
    <name type="scientific">Romanomermis culicivorax</name>
    <name type="common">Nematode worm</name>
    <dbReference type="NCBI Taxonomy" id="13658"/>
    <lineage>
        <taxon>Eukaryota</taxon>
        <taxon>Metazoa</taxon>
        <taxon>Ecdysozoa</taxon>
        <taxon>Nematoda</taxon>
        <taxon>Enoplea</taxon>
        <taxon>Dorylaimia</taxon>
        <taxon>Mermithida</taxon>
        <taxon>Mermithoidea</taxon>
        <taxon>Mermithidae</taxon>
        <taxon>Romanomermis</taxon>
    </lineage>
</organism>